<evidence type="ECO:0000256" key="4">
    <source>
        <dbReference type="ARBA" id="ARBA00022989"/>
    </source>
</evidence>
<proteinExistence type="inferred from homology"/>
<keyword evidence="2 8" id="KW-0812">Transmembrane</keyword>
<protein>
    <recommendedName>
        <fullName evidence="11">Transmembrane protein</fullName>
    </recommendedName>
</protein>
<organism evidence="9 10">
    <name type="scientific">Cinnamomum micranthum f. kanehirae</name>
    <dbReference type="NCBI Taxonomy" id="337451"/>
    <lineage>
        <taxon>Eukaryota</taxon>
        <taxon>Viridiplantae</taxon>
        <taxon>Streptophyta</taxon>
        <taxon>Embryophyta</taxon>
        <taxon>Tracheophyta</taxon>
        <taxon>Spermatophyta</taxon>
        <taxon>Magnoliopsida</taxon>
        <taxon>Magnoliidae</taxon>
        <taxon>Laurales</taxon>
        <taxon>Lauraceae</taxon>
        <taxon>Cinnamomum</taxon>
    </lineage>
</organism>
<feature type="compositionally biased region" description="Basic and acidic residues" evidence="7">
    <location>
        <begin position="305"/>
        <end position="314"/>
    </location>
</feature>
<dbReference type="Pfam" id="PF06749">
    <property type="entry name" value="DUF1218"/>
    <property type="match status" value="1"/>
</dbReference>
<feature type="transmembrane region" description="Helical" evidence="8">
    <location>
        <begin position="79"/>
        <end position="100"/>
    </location>
</feature>
<feature type="transmembrane region" description="Helical" evidence="8">
    <location>
        <begin position="180"/>
        <end position="208"/>
    </location>
</feature>
<evidence type="ECO:0000256" key="1">
    <source>
        <dbReference type="ARBA" id="ARBA00004127"/>
    </source>
</evidence>
<reference evidence="9 10" key="1">
    <citation type="journal article" date="2019" name="Nat. Plants">
        <title>Stout camphor tree genome fills gaps in understanding of flowering plant genome evolution.</title>
        <authorList>
            <person name="Chaw S.M."/>
            <person name="Liu Y.C."/>
            <person name="Wu Y.W."/>
            <person name="Wang H.Y."/>
            <person name="Lin C.I."/>
            <person name="Wu C.S."/>
            <person name="Ke H.M."/>
            <person name="Chang L.Y."/>
            <person name="Hsu C.Y."/>
            <person name="Yang H.T."/>
            <person name="Sudianto E."/>
            <person name="Hsu M.H."/>
            <person name="Wu K.P."/>
            <person name="Wang L.N."/>
            <person name="Leebens-Mack J.H."/>
            <person name="Tsai I.J."/>
        </authorList>
    </citation>
    <scope>NUCLEOTIDE SEQUENCE [LARGE SCALE GENOMIC DNA]</scope>
    <source>
        <strain evidence="10">cv. Chaw 1501</strain>
        <tissue evidence="9">Young leaves</tissue>
    </source>
</reference>
<evidence type="ECO:0000256" key="6">
    <source>
        <dbReference type="ARBA" id="ARBA00029467"/>
    </source>
</evidence>
<feature type="compositionally biased region" description="Polar residues" evidence="7">
    <location>
        <begin position="286"/>
        <end position="304"/>
    </location>
</feature>
<dbReference type="EMBL" id="QPKB01000002">
    <property type="protein sequence ID" value="RWR76466.1"/>
    <property type="molecule type" value="Genomic_DNA"/>
</dbReference>
<feature type="region of interest" description="Disordered" evidence="7">
    <location>
        <begin position="286"/>
        <end position="314"/>
    </location>
</feature>
<evidence type="ECO:0000256" key="7">
    <source>
        <dbReference type="SAM" id="MobiDB-lite"/>
    </source>
</evidence>
<dbReference type="InterPro" id="IPR052222">
    <property type="entry name" value="DESIGUAL"/>
</dbReference>
<comment type="subcellular location">
    <subcellularLocation>
        <location evidence="1">Endomembrane system</location>
        <topology evidence="1">Multi-pass membrane protein</topology>
    </subcellularLocation>
</comment>
<feature type="transmembrane region" description="Helical" evidence="8">
    <location>
        <begin position="134"/>
        <end position="160"/>
    </location>
</feature>
<dbReference type="PANTHER" id="PTHR31769">
    <property type="entry name" value="OS07G0462200 PROTEIN-RELATED"/>
    <property type="match status" value="1"/>
</dbReference>
<keyword evidence="4 8" id="KW-1133">Transmembrane helix</keyword>
<sequence length="314" mass="34710">MYYKKKHPRIPALYANNVRAFVTSKWDSLSSFSPLLQDPFHQLLTSISFNSAAHIARKMAVTHADLSAERRSADSGGKLGVFLMIFAILCGLSCFILCLIAEAMRSVSTWVLLGGDKDRQRYECMYSGSGRTPLFCALGAFVALAVAMVMKHVYILVAVTRPIPPALLVWAPDSTVSRALTWQACFFFVTTWICFAVGEVLLMIGIGVESGHLSRWSRPRPNCLVVRQGLFAAAGVFGLTTVLLAAGLYLTAFHAQSLSQEQEYVRREMMEASYLYSSPVRSPRYQTHASSHQASETSLPCHNNSRLDKPSNSL</sequence>
<comment type="similarity">
    <text evidence="6">Belongs to the DESIGUAL family.</text>
</comment>
<dbReference type="InterPro" id="IPR009606">
    <property type="entry name" value="DEAL/Modifying_wall_lignin1/2"/>
</dbReference>
<evidence type="ECO:0000256" key="2">
    <source>
        <dbReference type="ARBA" id="ARBA00022692"/>
    </source>
</evidence>
<evidence type="ECO:0008006" key="11">
    <source>
        <dbReference type="Google" id="ProtNLM"/>
    </source>
</evidence>
<dbReference type="GO" id="GO:0012505">
    <property type="term" value="C:endomembrane system"/>
    <property type="evidence" value="ECO:0007669"/>
    <property type="project" value="UniProtKB-SubCell"/>
</dbReference>
<evidence type="ECO:0000256" key="5">
    <source>
        <dbReference type="ARBA" id="ARBA00023136"/>
    </source>
</evidence>
<name>A0A3S3M3I9_9MAGN</name>
<dbReference type="Proteomes" id="UP000283530">
    <property type="component" value="Unassembled WGS sequence"/>
</dbReference>
<keyword evidence="3" id="KW-0732">Signal</keyword>
<keyword evidence="5 8" id="KW-0472">Membrane</keyword>
<keyword evidence="10" id="KW-1185">Reference proteome</keyword>
<evidence type="ECO:0000313" key="9">
    <source>
        <dbReference type="EMBL" id="RWR76466.1"/>
    </source>
</evidence>
<comment type="caution">
    <text evidence="9">The sequence shown here is derived from an EMBL/GenBank/DDBJ whole genome shotgun (WGS) entry which is preliminary data.</text>
</comment>
<feature type="transmembrane region" description="Helical" evidence="8">
    <location>
        <begin position="229"/>
        <end position="250"/>
    </location>
</feature>
<evidence type="ECO:0000313" key="10">
    <source>
        <dbReference type="Proteomes" id="UP000283530"/>
    </source>
</evidence>
<gene>
    <name evidence="9" type="ORF">CKAN_00490800</name>
</gene>
<evidence type="ECO:0000256" key="3">
    <source>
        <dbReference type="ARBA" id="ARBA00022729"/>
    </source>
</evidence>
<dbReference type="AlphaFoldDB" id="A0A3S3M3I9"/>
<evidence type="ECO:0000256" key="8">
    <source>
        <dbReference type="SAM" id="Phobius"/>
    </source>
</evidence>
<accession>A0A3S3M3I9</accession>
<dbReference type="OrthoDB" id="1861835at2759"/>